<dbReference type="InterPro" id="IPR049917">
    <property type="entry name" value="Xis_Gifsy_1-like"/>
</dbReference>
<gene>
    <name evidence="2" type="primary">xis</name>
    <name evidence="2" type="ORF">EGO53_00805</name>
</gene>
<feature type="region of interest" description="Disordered" evidence="1">
    <location>
        <begin position="59"/>
        <end position="79"/>
    </location>
</feature>
<sequence length="79" mass="9339">MLTSKDVRSLLKISNSSMHRLRYRDVNSFPEPDFYGVGASNKWFTSKVAEWQLVESQRDKTKPAEHLHEKTRRFSRRVA</sequence>
<evidence type="ECO:0000313" key="3">
    <source>
        <dbReference type="Proteomes" id="UP000317572"/>
    </source>
</evidence>
<reference evidence="2 3" key="1">
    <citation type="submission" date="2018-11" db="EMBL/GenBank/DDBJ databases">
        <title>The first complete genome of Serratia liquefaciens isolated from metalophyte plant revel distinctness adaptive mechanisms in an extreme habitat.</title>
        <authorList>
            <person name="Caneschi W.L."/>
            <person name="Sanchez A.B."/>
            <person name="Felestrino E.B."/>
            <person name="Assis R.A.B."/>
            <person name="Lemes C.G.C."/>
            <person name="Cordeiro I.F."/>
            <person name="Fonseca N.P."/>
            <person name="Villa M."/>
            <person name="Vieira I.T."/>
            <person name="Moraes L.A."/>
            <person name="Kamino L.H.Y."/>
            <person name="do Carmo F."/>
            <person name="Garcia C.M."/>
            <person name="Almeida N.F."/>
            <person name="Silva R.S."/>
            <person name="Ferro J.A."/>
            <person name="Ferro M.I.T."/>
            <person name="Varani A.M."/>
            <person name="Ferreira R.M."/>
            <person name="dos Santos V.L."/>
            <person name="Silva U.C."/>
            <person name="Setubal J.C."/>
            <person name="Moreira L.M."/>
        </authorList>
    </citation>
    <scope>NUCLEOTIDE SEQUENCE [LARGE SCALE GENOMIC DNA]</scope>
    <source>
        <strain evidence="2 3">FG3</strain>
    </source>
</reference>
<dbReference type="EMBL" id="CP033893">
    <property type="protein sequence ID" value="QDL30421.1"/>
    <property type="molecule type" value="Genomic_DNA"/>
</dbReference>
<dbReference type="AlphaFoldDB" id="A0A515CQH1"/>
<feature type="compositionally biased region" description="Basic and acidic residues" evidence="1">
    <location>
        <begin position="59"/>
        <end position="68"/>
    </location>
</feature>
<feature type="compositionally biased region" description="Basic residues" evidence="1">
    <location>
        <begin position="69"/>
        <end position="79"/>
    </location>
</feature>
<organism evidence="2 3">
    <name type="scientific">Serratia liquefaciens</name>
    <dbReference type="NCBI Taxonomy" id="614"/>
    <lineage>
        <taxon>Bacteria</taxon>
        <taxon>Pseudomonadati</taxon>
        <taxon>Pseudomonadota</taxon>
        <taxon>Gammaproteobacteria</taxon>
        <taxon>Enterobacterales</taxon>
        <taxon>Yersiniaceae</taxon>
        <taxon>Serratia</taxon>
    </lineage>
</organism>
<dbReference type="NCBIfam" id="NF033499">
    <property type="entry name" value="Xis_Gifsy_1"/>
    <property type="match status" value="1"/>
</dbReference>
<dbReference type="Proteomes" id="UP000317572">
    <property type="component" value="Chromosome"/>
</dbReference>
<name>A0A515CQH1_SERLI</name>
<evidence type="ECO:0000256" key="1">
    <source>
        <dbReference type="SAM" id="MobiDB-lite"/>
    </source>
</evidence>
<protein>
    <submittedName>
        <fullName evidence="2">Excisionase Xis</fullName>
    </submittedName>
</protein>
<proteinExistence type="predicted"/>
<evidence type="ECO:0000313" key="2">
    <source>
        <dbReference type="EMBL" id="QDL30421.1"/>
    </source>
</evidence>
<accession>A0A515CQH1</accession>